<dbReference type="GO" id="GO:0003677">
    <property type="term" value="F:DNA binding"/>
    <property type="evidence" value="ECO:0007669"/>
    <property type="project" value="InterPro"/>
</dbReference>
<evidence type="ECO:0008006" key="3">
    <source>
        <dbReference type="Google" id="ProtNLM"/>
    </source>
</evidence>
<protein>
    <recommendedName>
        <fullName evidence="3">Tyr recombinase domain-containing protein</fullName>
    </recommendedName>
</protein>
<dbReference type="Proteomes" id="UP000321750">
    <property type="component" value="Unassembled WGS sequence"/>
</dbReference>
<reference evidence="1 2" key="1">
    <citation type="submission" date="2019-07" db="EMBL/GenBank/DDBJ databases">
        <title>Whole genome shotgun sequence of Methylobacterium gnaphalii NBRC 107716.</title>
        <authorList>
            <person name="Hosoyama A."/>
            <person name="Uohara A."/>
            <person name="Ohji S."/>
            <person name="Ichikawa N."/>
        </authorList>
    </citation>
    <scope>NUCLEOTIDE SEQUENCE [LARGE SCALE GENOMIC DNA]</scope>
    <source>
        <strain evidence="1 2">NBRC 107716</strain>
    </source>
</reference>
<keyword evidence="2" id="KW-1185">Reference proteome</keyword>
<accession>A0A512JRC8</accession>
<dbReference type="AlphaFoldDB" id="A0A512JRC8"/>
<dbReference type="GO" id="GO:0015074">
    <property type="term" value="P:DNA integration"/>
    <property type="evidence" value="ECO:0007669"/>
    <property type="project" value="InterPro"/>
</dbReference>
<dbReference type="EMBL" id="BJZV01000042">
    <property type="protein sequence ID" value="GEP12462.1"/>
    <property type="molecule type" value="Genomic_DNA"/>
</dbReference>
<evidence type="ECO:0000313" key="2">
    <source>
        <dbReference type="Proteomes" id="UP000321750"/>
    </source>
</evidence>
<dbReference type="Gene3D" id="1.10.443.10">
    <property type="entry name" value="Intergrase catalytic core"/>
    <property type="match status" value="1"/>
</dbReference>
<organism evidence="1 2">
    <name type="scientific">Methylobacterium gnaphalii</name>
    <dbReference type="NCBI Taxonomy" id="1010610"/>
    <lineage>
        <taxon>Bacteria</taxon>
        <taxon>Pseudomonadati</taxon>
        <taxon>Pseudomonadota</taxon>
        <taxon>Alphaproteobacteria</taxon>
        <taxon>Hyphomicrobiales</taxon>
        <taxon>Methylobacteriaceae</taxon>
        <taxon>Methylobacterium</taxon>
    </lineage>
</organism>
<proteinExistence type="predicted"/>
<name>A0A512JRC8_9HYPH</name>
<gene>
    <name evidence="1" type="ORF">MGN01_43070</name>
</gene>
<dbReference type="InterPro" id="IPR013762">
    <property type="entry name" value="Integrase-like_cat_sf"/>
</dbReference>
<evidence type="ECO:0000313" key="1">
    <source>
        <dbReference type="EMBL" id="GEP12462.1"/>
    </source>
</evidence>
<comment type="caution">
    <text evidence="1">The sequence shown here is derived from an EMBL/GenBank/DDBJ whole genome shotgun (WGS) entry which is preliminary data.</text>
</comment>
<sequence length="360" mass="40200">MATRTNALSQECRARQSETEEAYAKRARELLKRCAAEIAQPEQRQAVSWSEFVAWLLALRPSVVANSWQQYKSASCFLLERDIDRWTAALAGSRDPGEMQKLASKLDKRQSALRRLQAAGTQGCLPTSQKTSSCKAKRFSESDLRDIVAEAKRIRSRYAGDLADCLIAAKRCGLRPTEWAGTRLITGGDPAVLVLRVPNAKFDNLRSHGPTRTLTFDSLPVSERQAIERWVARITRNAAEAPRLIKALSDRLYGITRTLWPRRKKQIALYSARHEFSALAKLRYSPAEVAALMGHASDVTATDHYGRYRSGTLPPEVEALRDRLPKPDPGETLRVRRKLSAKLDRLPGLREGPAAAHSGF</sequence>
<dbReference type="GO" id="GO:0006310">
    <property type="term" value="P:DNA recombination"/>
    <property type="evidence" value="ECO:0007669"/>
    <property type="project" value="InterPro"/>
</dbReference>